<dbReference type="Proteomes" id="UP001164929">
    <property type="component" value="Chromosome 6"/>
</dbReference>
<comment type="caution">
    <text evidence="1">The sequence shown here is derived from an EMBL/GenBank/DDBJ whole genome shotgun (WGS) entry which is preliminary data.</text>
</comment>
<keyword evidence="2" id="KW-1185">Reference proteome</keyword>
<gene>
    <name evidence="1" type="ORF">NC653_016178</name>
</gene>
<reference evidence="1" key="1">
    <citation type="journal article" date="2023" name="Mol. Ecol. Resour.">
        <title>Chromosome-level genome assembly of a triploid poplar Populus alba 'Berolinensis'.</title>
        <authorList>
            <person name="Chen S."/>
            <person name="Yu Y."/>
            <person name="Wang X."/>
            <person name="Wang S."/>
            <person name="Zhang T."/>
            <person name="Zhou Y."/>
            <person name="He R."/>
            <person name="Meng N."/>
            <person name="Wang Y."/>
            <person name="Liu W."/>
            <person name="Liu Z."/>
            <person name="Liu J."/>
            <person name="Guo Q."/>
            <person name="Huang H."/>
            <person name="Sederoff R.R."/>
            <person name="Wang G."/>
            <person name="Qu G."/>
            <person name="Chen S."/>
        </authorList>
    </citation>
    <scope>NUCLEOTIDE SEQUENCE</scope>
    <source>
        <strain evidence="1">SC-2020</strain>
    </source>
</reference>
<dbReference type="AlphaFoldDB" id="A0AAD6VZB6"/>
<name>A0AAD6VZB6_9ROSI</name>
<organism evidence="1 2">
    <name type="scientific">Populus alba x Populus x berolinensis</name>
    <dbReference type="NCBI Taxonomy" id="444605"/>
    <lineage>
        <taxon>Eukaryota</taxon>
        <taxon>Viridiplantae</taxon>
        <taxon>Streptophyta</taxon>
        <taxon>Embryophyta</taxon>
        <taxon>Tracheophyta</taxon>
        <taxon>Spermatophyta</taxon>
        <taxon>Magnoliopsida</taxon>
        <taxon>eudicotyledons</taxon>
        <taxon>Gunneridae</taxon>
        <taxon>Pentapetalae</taxon>
        <taxon>rosids</taxon>
        <taxon>fabids</taxon>
        <taxon>Malpighiales</taxon>
        <taxon>Salicaceae</taxon>
        <taxon>Saliceae</taxon>
        <taxon>Populus</taxon>
    </lineage>
</organism>
<proteinExistence type="predicted"/>
<protein>
    <submittedName>
        <fullName evidence="1">Uncharacterized protein</fullName>
    </submittedName>
</protein>
<evidence type="ECO:0000313" key="2">
    <source>
        <dbReference type="Proteomes" id="UP001164929"/>
    </source>
</evidence>
<dbReference type="EMBL" id="JAQIZT010000006">
    <property type="protein sequence ID" value="KAJ6992974.1"/>
    <property type="molecule type" value="Genomic_DNA"/>
</dbReference>
<sequence length="68" mass="7497">MKNTSGLSRSGLSSICIIQYAAGEDGLERGDCSLSSKQSELHRALLIRRYSTSCIIIVRHRVLFRGKG</sequence>
<accession>A0AAD6VZB6</accession>
<evidence type="ECO:0000313" key="1">
    <source>
        <dbReference type="EMBL" id="KAJ6992974.1"/>
    </source>
</evidence>